<feature type="coiled-coil region" evidence="1">
    <location>
        <begin position="173"/>
        <end position="235"/>
    </location>
</feature>
<name>A0A146JZR0_9EUKA</name>
<dbReference type="EMBL" id="GDID01007715">
    <property type="protein sequence ID" value="JAP88891.1"/>
    <property type="molecule type" value="Transcribed_RNA"/>
</dbReference>
<sequence length="329" mass="38512">NVVQLYLEGDLMEKFFQIKQFKSQINLDLQTYCSQLNQRQRQIVPIDSQVLSQYSETQNDYIAQLTARNELLIKQMYQRLLESENTLQKTQLKEKTEKNHQKQVVGEALSKTSELFQSIVAEQAQNTLLLQNLAYENQKLEAVQLNTYQEVLKFFKGFETSSVNRFNDVQKDQKDKNVQKENLQKRLELLKRNVIIYKAKSAEIDKLIQVTQQQKSQLQAKMAKENERNSSLNAQTQTKPNLNITQLTQQIQPIKTYLKQLNITENMNQQQKQLYFKLKAAESLAKEIPTLNGEIGKQIEKFKKEAEIFSTAWEEMGITKIMQLMSKFE</sequence>
<reference evidence="2" key="1">
    <citation type="submission" date="2015-07" db="EMBL/GenBank/DDBJ databases">
        <title>Adaptation to a free-living lifestyle via gene acquisitions in the diplomonad Trepomonas sp. PC1.</title>
        <authorList>
            <person name="Xu F."/>
            <person name="Jerlstrom-Hultqvist J."/>
            <person name="Kolisko M."/>
            <person name="Simpson A.G.B."/>
            <person name="Roger A.J."/>
            <person name="Svard S.G."/>
            <person name="Andersson J.O."/>
        </authorList>
    </citation>
    <scope>NUCLEOTIDE SEQUENCE</scope>
    <source>
        <strain evidence="2">PC1</strain>
    </source>
</reference>
<protein>
    <submittedName>
        <fullName evidence="2">Uncharacterized protein</fullName>
    </submittedName>
</protein>
<proteinExistence type="predicted"/>
<organism evidence="2">
    <name type="scientific">Trepomonas sp. PC1</name>
    <dbReference type="NCBI Taxonomy" id="1076344"/>
    <lineage>
        <taxon>Eukaryota</taxon>
        <taxon>Metamonada</taxon>
        <taxon>Diplomonadida</taxon>
        <taxon>Hexamitidae</taxon>
        <taxon>Hexamitinae</taxon>
        <taxon>Trepomonas</taxon>
    </lineage>
</organism>
<feature type="non-terminal residue" evidence="2">
    <location>
        <position position="1"/>
    </location>
</feature>
<evidence type="ECO:0000256" key="1">
    <source>
        <dbReference type="SAM" id="Coils"/>
    </source>
</evidence>
<keyword evidence="1" id="KW-0175">Coiled coil</keyword>
<gene>
    <name evidence="2" type="ORF">TPC1_31614</name>
</gene>
<accession>A0A146JZR0</accession>
<dbReference type="AlphaFoldDB" id="A0A146JZR0"/>
<evidence type="ECO:0000313" key="2">
    <source>
        <dbReference type="EMBL" id="JAP88891.1"/>
    </source>
</evidence>